<dbReference type="SMART" id="SM00387">
    <property type="entry name" value="HATPase_c"/>
    <property type="match status" value="1"/>
</dbReference>
<evidence type="ECO:0000256" key="1">
    <source>
        <dbReference type="ARBA" id="ARBA00000085"/>
    </source>
</evidence>
<dbReference type="PANTHER" id="PTHR45436:SF5">
    <property type="entry name" value="SENSOR HISTIDINE KINASE TRCS"/>
    <property type="match status" value="1"/>
</dbReference>
<sequence>MMSPATPARRHRPPPWRGVSLTTRILVMNVIAFAILAFSLLYLDSYRNQLLAERFRHARTSAEVIGAALARLPTAERRDSLLTQVGADQHWRLRLYDEQGQLVADSFALSPTGPSFALVDPEQDSVLAWAARLLDRGMDWVLGAPQVRPYAEPPVVDSAAHWPEIALASKLPGTVVQLRYASDRTPIITAATPVQPETASMWPGRRAFRGTLLILSNDRDITQSVRDARQTFALVVLAALLLTVFLSLFLARTIVQPLRGLVRSAVRVRLGRDRAVVVPRLPERGDEIGLLARALSDMTRALHQRMDAVERFAADVAHEIKNPLASLRSALESLDKVDDPDLRRQLADIAHHDVQRIDRLVTEIAEASRIDAELSRTTFVPVDMHALAVELAGERTRRGANGACQLRIVQRGTEPTLVDGAPARLERVLHNLIDNAVSFSPPDGTVVVSVHGDGGEVTLEVEDEGPGIPPHQRERVFERFHSLRPATEDFGAHSGLGLAIARTIIEAHDGTLTAQEPRIDRDHGRIGARLVIRLPAYAPPGEETE</sequence>
<dbReference type="SUPFAM" id="SSF55874">
    <property type="entry name" value="ATPase domain of HSP90 chaperone/DNA topoisomerase II/histidine kinase"/>
    <property type="match status" value="1"/>
</dbReference>
<comment type="subcellular location">
    <subcellularLocation>
        <location evidence="2">Membrane</location>
    </subcellularLocation>
</comment>
<evidence type="ECO:0000256" key="9">
    <source>
        <dbReference type="ARBA" id="ARBA00023012"/>
    </source>
</evidence>
<dbReference type="InterPro" id="IPR050428">
    <property type="entry name" value="TCS_sensor_his_kinase"/>
</dbReference>
<dbReference type="InterPro" id="IPR003660">
    <property type="entry name" value="HAMP_dom"/>
</dbReference>
<name>A0ABW9XAY0_9SPHN</name>
<evidence type="ECO:0000259" key="12">
    <source>
        <dbReference type="PROSITE" id="PS50109"/>
    </source>
</evidence>
<dbReference type="SUPFAM" id="SSF158472">
    <property type="entry name" value="HAMP domain-like"/>
    <property type="match status" value="1"/>
</dbReference>
<evidence type="ECO:0000256" key="11">
    <source>
        <dbReference type="SAM" id="Phobius"/>
    </source>
</evidence>
<dbReference type="Pfam" id="PF00512">
    <property type="entry name" value="HisKA"/>
    <property type="match status" value="1"/>
</dbReference>
<dbReference type="SMART" id="SM00388">
    <property type="entry name" value="HisKA"/>
    <property type="match status" value="1"/>
</dbReference>
<protein>
    <recommendedName>
        <fullName evidence="3">histidine kinase</fullName>
        <ecNumber evidence="3">2.7.13.3</ecNumber>
    </recommendedName>
</protein>
<gene>
    <name evidence="14" type="ORF">GTZ99_03865</name>
</gene>
<keyword evidence="10 11" id="KW-0472">Membrane</keyword>
<evidence type="ECO:0000256" key="8">
    <source>
        <dbReference type="ARBA" id="ARBA00022989"/>
    </source>
</evidence>
<reference evidence="15" key="1">
    <citation type="submission" date="2020-01" db="EMBL/GenBank/DDBJ databases">
        <title>Sphingomonas sp. strain CSW-10.</title>
        <authorList>
            <person name="Chen W.-M."/>
        </authorList>
    </citation>
    <scope>NUCLEOTIDE SEQUENCE [LARGE SCALE GENOMIC DNA]</scope>
    <source>
        <strain evidence="15">FSY-8</strain>
    </source>
</reference>
<dbReference type="Pfam" id="PF00672">
    <property type="entry name" value="HAMP"/>
    <property type="match status" value="1"/>
</dbReference>
<dbReference type="SUPFAM" id="SSF47384">
    <property type="entry name" value="Homodimeric domain of signal transducing histidine kinase"/>
    <property type="match status" value="1"/>
</dbReference>
<keyword evidence="15" id="KW-1185">Reference proteome</keyword>
<keyword evidence="8 11" id="KW-1133">Transmembrane helix</keyword>
<feature type="transmembrane region" description="Helical" evidence="11">
    <location>
        <begin position="21"/>
        <end position="43"/>
    </location>
</feature>
<feature type="domain" description="Histidine kinase" evidence="12">
    <location>
        <begin position="315"/>
        <end position="538"/>
    </location>
</feature>
<dbReference type="Gene3D" id="1.10.287.130">
    <property type="match status" value="1"/>
</dbReference>
<dbReference type="Gene3D" id="6.10.340.10">
    <property type="match status" value="1"/>
</dbReference>
<accession>A0ABW9XAY0</accession>
<dbReference type="InterPro" id="IPR004358">
    <property type="entry name" value="Sig_transdc_His_kin-like_C"/>
</dbReference>
<keyword evidence="6 11" id="KW-0812">Transmembrane</keyword>
<evidence type="ECO:0000259" key="13">
    <source>
        <dbReference type="PROSITE" id="PS50885"/>
    </source>
</evidence>
<dbReference type="PANTHER" id="PTHR45436">
    <property type="entry name" value="SENSOR HISTIDINE KINASE YKOH"/>
    <property type="match status" value="1"/>
</dbReference>
<keyword evidence="5" id="KW-0808">Transferase</keyword>
<dbReference type="CDD" id="cd00082">
    <property type="entry name" value="HisKA"/>
    <property type="match status" value="1"/>
</dbReference>
<evidence type="ECO:0000256" key="10">
    <source>
        <dbReference type="ARBA" id="ARBA00023136"/>
    </source>
</evidence>
<dbReference type="PROSITE" id="PS50885">
    <property type="entry name" value="HAMP"/>
    <property type="match status" value="1"/>
</dbReference>
<organism evidence="14 15">
    <name type="scientific">Novosphingobium ovatum</name>
    <dbReference type="NCBI Taxonomy" id="1908523"/>
    <lineage>
        <taxon>Bacteria</taxon>
        <taxon>Pseudomonadati</taxon>
        <taxon>Pseudomonadota</taxon>
        <taxon>Alphaproteobacteria</taxon>
        <taxon>Sphingomonadales</taxon>
        <taxon>Sphingomonadaceae</taxon>
        <taxon>Novosphingobium</taxon>
    </lineage>
</organism>
<evidence type="ECO:0000256" key="2">
    <source>
        <dbReference type="ARBA" id="ARBA00004370"/>
    </source>
</evidence>
<dbReference type="InterPro" id="IPR003661">
    <property type="entry name" value="HisK_dim/P_dom"/>
</dbReference>
<dbReference type="Proteomes" id="UP000753724">
    <property type="component" value="Unassembled WGS sequence"/>
</dbReference>
<dbReference type="InterPro" id="IPR005467">
    <property type="entry name" value="His_kinase_dom"/>
</dbReference>
<keyword evidence="9" id="KW-0902">Two-component regulatory system</keyword>
<dbReference type="Pfam" id="PF13755">
    <property type="entry name" value="Sensor_TM1"/>
    <property type="match status" value="1"/>
</dbReference>
<keyword evidence="4" id="KW-0597">Phosphoprotein</keyword>
<dbReference type="EMBL" id="JAAAPO010000001">
    <property type="protein sequence ID" value="NBC35689.1"/>
    <property type="molecule type" value="Genomic_DNA"/>
</dbReference>
<evidence type="ECO:0000256" key="4">
    <source>
        <dbReference type="ARBA" id="ARBA00022553"/>
    </source>
</evidence>
<dbReference type="Gene3D" id="3.30.565.10">
    <property type="entry name" value="Histidine kinase-like ATPase, C-terminal domain"/>
    <property type="match status" value="1"/>
</dbReference>
<comment type="catalytic activity">
    <reaction evidence="1">
        <text>ATP + protein L-histidine = ADP + protein N-phospho-L-histidine.</text>
        <dbReference type="EC" id="2.7.13.3"/>
    </reaction>
</comment>
<dbReference type="CDD" id="cd06225">
    <property type="entry name" value="HAMP"/>
    <property type="match status" value="1"/>
</dbReference>
<proteinExistence type="predicted"/>
<feature type="transmembrane region" description="Helical" evidence="11">
    <location>
        <begin position="232"/>
        <end position="251"/>
    </location>
</feature>
<dbReference type="InterPro" id="IPR003594">
    <property type="entry name" value="HATPase_dom"/>
</dbReference>
<evidence type="ECO:0000313" key="14">
    <source>
        <dbReference type="EMBL" id="NBC35689.1"/>
    </source>
</evidence>
<evidence type="ECO:0000256" key="7">
    <source>
        <dbReference type="ARBA" id="ARBA00022777"/>
    </source>
</evidence>
<evidence type="ECO:0000256" key="6">
    <source>
        <dbReference type="ARBA" id="ARBA00022692"/>
    </source>
</evidence>
<dbReference type="InterPro" id="IPR036890">
    <property type="entry name" value="HATPase_C_sf"/>
</dbReference>
<dbReference type="Pfam" id="PF02518">
    <property type="entry name" value="HATPase_c"/>
    <property type="match status" value="1"/>
</dbReference>
<dbReference type="PRINTS" id="PR00344">
    <property type="entry name" value="BCTRLSENSOR"/>
</dbReference>
<dbReference type="InterPro" id="IPR036097">
    <property type="entry name" value="HisK_dim/P_sf"/>
</dbReference>
<dbReference type="PROSITE" id="PS50109">
    <property type="entry name" value="HIS_KIN"/>
    <property type="match status" value="1"/>
</dbReference>
<keyword evidence="7" id="KW-0418">Kinase</keyword>
<comment type="caution">
    <text evidence="14">The sequence shown here is derived from an EMBL/GenBank/DDBJ whole genome shotgun (WGS) entry which is preliminary data.</text>
</comment>
<evidence type="ECO:0000256" key="3">
    <source>
        <dbReference type="ARBA" id="ARBA00012438"/>
    </source>
</evidence>
<evidence type="ECO:0000256" key="5">
    <source>
        <dbReference type="ARBA" id="ARBA00022679"/>
    </source>
</evidence>
<dbReference type="SMART" id="SM00304">
    <property type="entry name" value="HAMP"/>
    <property type="match status" value="1"/>
</dbReference>
<dbReference type="InterPro" id="IPR025908">
    <property type="entry name" value="Sensor_TM1"/>
</dbReference>
<evidence type="ECO:0000313" key="15">
    <source>
        <dbReference type="Proteomes" id="UP000753724"/>
    </source>
</evidence>
<feature type="domain" description="HAMP" evidence="13">
    <location>
        <begin position="252"/>
        <end position="307"/>
    </location>
</feature>
<dbReference type="EC" id="2.7.13.3" evidence="3"/>